<keyword evidence="2" id="KW-1185">Reference proteome</keyword>
<dbReference type="EMBL" id="SMKE01000206">
    <property type="protein sequence ID" value="TDB98257.1"/>
    <property type="molecule type" value="Genomic_DNA"/>
</dbReference>
<evidence type="ECO:0008006" key="3">
    <source>
        <dbReference type="Google" id="ProtNLM"/>
    </source>
</evidence>
<sequence length="112" mass="12219">MTVVYSWDSGGYFTLESHQRAAVDAFVRAHDVEPALVPVGNVLRVEADDAGFWLCVWRATEDPGEAYDPCPYCPECIRQELVRVPLVAPAPELPGAYIDRDSGLPVGTPAES</sequence>
<organism evidence="1 2">
    <name type="scientific">Micromonospora fluostatini</name>
    <dbReference type="NCBI Taxonomy" id="1629071"/>
    <lineage>
        <taxon>Bacteria</taxon>
        <taxon>Bacillati</taxon>
        <taxon>Actinomycetota</taxon>
        <taxon>Actinomycetes</taxon>
        <taxon>Micromonosporales</taxon>
        <taxon>Micromonosporaceae</taxon>
        <taxon>Micromonospora</taxon>
    </lineage>
</organism>
<gene>
    <name evidence="1" type="ORF">E1091_07865</name>
</gene>
<reference evidence="1 2" key="1">
    <citation type="submission" date="2019-02" db="EMBL/GenBank/DDBJ databases">
        <title>Draft genome sequences of novel Actinobacteria.</title>
        <authorList>
            <person name="Sahin N."/>
            <person name="Ay H."/>
            <person name="Saygin H."/>
        </authorList>
    </citation>
    <scope>NUCLEOTIDE SEQUENCE [LARGE SCALE GENOMIC DNA]</scope>
    <source>
        <strain evidence="1 2">JCM 30529</strain>
    </source>
</reference>
<evidence type="ECO:0000313" key="1">
    <source>
        <dbReference type="EMBL" id="TDB98257.1"/>
    </source>
</evidence>
<name>A0ABY2DIU5_9ACTN</name>
<proteinExistence type="predicted"/>
<evidence type="ECO:0000313" key="2">
    <source>
        <dbReference type="Proteomes" id="UP000295626"/>
    </source>
</evidence>
<accession>A0ABY2DIU5</accession>
<comment type="caution">
    <text evidence="1">The sequence shown here is derived from an EMBL/GenBank/DDBJ whole genome shotgun (WGS) entry which is preliminary data.</text>
</comment>
<dbReference type="Proteomes" id="UP000295626">
    <property type="component" value="Unassembled WGS sequence"/>
</dbReference>
<protein>
    <recommendedName>
        <fullName evidence="3">DUF3039 domain-containing protein</fullName>
    </recommendedName>
</protein>